<dbReference type="Pfam" id="PF01066">
    <property type="entry name" value="CDP-OH_P_transf"/>
    <property type="match status" value="1"/>
</dbReference>
<feature type="transmembrane region" description="Helical" evidence="12">
    <location>
        <begin position="7"/>
        <end position="27"/>
    </location>
</feature>
<evidence type="ECO:0000313" key="13">
    <source>
        <dbReference type="EMBL" id="RII33553.1"/>
    </source>
</evidence>
<sequence>MRLITKFIPNLITITRIIMSFLFAYAIIDQFLYNEDKSIMLIILFSAICISDLLDGRIARKMNSVSIIGAKLDVFADLLYIILSYVTLVNVKILPLWFLGFVCLKFSEFIATSKFMKNYNKNSNNPFVFDKIGRAIAAMFFIIPGIACIYKCFETNSLTIVLNCLLYVIFFGGIYSSYLRIKSCLVCFKLNNNIDI</sequence>
<dbReference type="InterPro" id="IPR000462">
    <property type="entry name" value="CDP-OH_P_trans"/>
</dbReference>
<name>A0A399IKK8_9CLOT</name>
<comment type="caution">
    <text evidence="13">The sequence shown here is derived from an EMBL/GenBank/DDBJ whole genome shotgun (WGS) entry which is preliminary data.</text>
</comment>
<dbReference type="InterPro" id="IPR048254">
    <property type="entry name" value="CDP_ALCOHOL_P_TRANSF_CS"/>
</dbReference>
<feature type="transmembrane region" description="Helical" evidence="12">
    <location>
        <begin position="159"/>
        <end position="179"/>
    </location>
</feature>
<keyword evidence="10" id="KW-1208">Phospholipid metabolism</keyword>
<evidence type="ECO:0000256" key="1">
    <source>
        <dbReference type="ARBA" id="ARBA00004141"/>
    </source>
</evidence>
<gene>
    <name evidence="13" type="ORF">D2A34_17625</name>
</gene>
<evidence type="ECO:0000256" key="9">
    <source>
        <dbReference type="ARBA" id="ARBA00023209"/>
    </source>
</evidence>
<comment type="similarity">
    <text evidence="2 11">Belongs to the CDP-alcohol phosphatidyltransferase class-I family.</text>
</comment>
<evidence type="ECO:0000256" key="3">
    <source>
        <dbReference type="ARBA" id="ARBA00022516"/>
    </source>
</evidence>
<dbReference type="EMBL" id="QXDJ01000004">
    <property type="protein sequence ID" value="RII33553.1"/>
    <property type="molecule type" value="Genomic_DNA"/>
</dbReference>
<evidence type="ECO:0000256" key="7">
    <source>
        <dbReference type="ARBA" id="ARBA00023098"/>
    </source>
</evidence>
<evidence type="ECO:0000256" key="5">
    <source>
        <dbReference type="ARBA" id="ARBA00022692"/>
    </source>
</evidence>
<keyword evidence="7" id="KW-0443">Lipid metabolism</keyword>
<keyword evidence="3" id="KW-0444">Lipid biosynthesis</keyword>
<dbReference type="AlphaFoldDB" id="A0A399IKK8"/>
<dbReference type="GO" id="GO:0046474">
    <property type="term" value="P:glycerophospholipid biosynthetic process"/>
    <property type="evidence" value="ECO:0007669"/>
    <property type="project" value="TreeGrafter"/>
</dbReference>
<dbReference type="PROSITE" id="PS00379">
    <property type="entry name" value="CDP_ALCOHOL_P_TRANSF"/>
    <property type="match status" value="1"/>
</dbReference>
<evidence type="ECO:0000256" key="8">
    <source>
        <dbReference type="ARBA" id="ARBA00023136"/>
    </source>
</evidence>
<evidence type="ECO:0000313" key="14">
    <source>
        <dbReference type="Proteomes" id="UP000265930"/>
    </source>
</evidence>
<dbReference type="InterPro" id="IPR043130">
    <property type="entry name" value="CDP-OH_PTrfase_TM_dom"/>
</dbReference>
<dbReference type="GO" id="GO:0016020">
    <property type="term" value="C:membrane"/>
    <property type="evidence" value="ECO:0007669"/>
    <property type="project" value="UniProtKB-SubCell"/>
</dbReference>
<dbReference type="Proteomes" id="UP000265930">
    <property type="component" value="Unassembled WGS sequence"/>
</dbReference>
<protein>
    <submittedName>
        <fullName evidence="13">CDP-alcohol phosphatidyltransferase family protein</fullName>
    </submittedName>
</protein>
<evidence type="ECO:0000256" key="6">
    <source>
        <dbReference type="ARBA" id="ARBA00022989"/>
    </source>
</evidence>
<evidence type="ECO:0000256" key="4">
    <source>
        <dbReference type="ARBA" id="ARBA00022679"/>
    </source>
</evidence>
<dbReference type="RefSeq" id="WP_119367441.1">
    <property type="nucleotide sequence ID" value="NZ_QXDJ01000004.1"/>
</dbReference>
<accession>A0A399IKK8</accession>
<proteinExistence type="inferred from homology"/>
<feature type="transmembrane region" description="Helical" evidence="12">
    <location>
        <begin position="39"/>
        <end position="56"/>
    </location>
</feature>
<evidence type="ECO:0000256" key="12">
    <source>
        <dbReference type="SAM" id="Phobius"/>
    </source>
</evidence>
<keyword evidence="6 12" id="KW-1133">Transmembrane helix</keyword>
<dbReference type="InterPro" id="IPR050324">
    <property type="entry name" value="CDP-alcohol_PTase-I"/>
</dbReference>
<keyword evidence="9" id="KW-0594">Phospholipid biosynthesis</keyword>
<dbReference type="PANTHER" id="PTHR14269:SF11">
    <property type="entry name" value="CDP-DIACYLGLYCEROL--GLYCEROL-3-PHOSPHATE 3-PHOSPHATIDYLTRANSFERASE"/>
    <property type="match status" value="1"/>
</dbReference>
<evidence type="ECO:0000256" key="10">
    <source>
        <dbReference type="ARBA" id="ARBA00023264"/>
    </source>
</evidence>
<dbReference type="Gene3D" id="1.20.120.1760">
    <property type="match status" value="1"/>
</dbReference>
<keyword evidence="8 12" id="KW-0472">Membrane</keyword>
<evidence type="ECO:0000256" key="2">
    <source>
        <dbReference type="ARBA" id="ARBA00010441"/>
    </source>
</evidence>
<evidence type="ECO:0000256" key="11">
    <source>
        <dbReference type="RuleBase" id="RU003750"/>
    </source>
</evidence>
<dbReference type="GO" id="GO:0016780">
    <property type="term" value="F:phosphotransferase activity, for other substituted phosphate groups"/>
    <property type="evidence" value="ECO:0007669"/>
    <property type="project" value="InterPro"/>
</dbReference>
<keyword evidence="4 11" id="KW-0808">Transferase</keyword>
<reference evidence="13 14" key="1">
    <citation type="submission" date="2018-08" db="EMBL/GenBank/DDBJ databases">
        <title>Genome of Clostridium chromiireducens C1, DSM12136.</title>
        <authorList>
            <person name="Xing M."/>
            <person name="Wei Y."/>
            <person name="Ang E.L."/>
            <person name="Zhao H."/>
            <person name="Zhang Y."/>
        </authorList>
    </citation>
    <scope>NUCLEOTIDE SEQUENCE [LARGE SCALE GENOMIC DNA]</scope>
    <source>
        <strain evidence="13 14">C1</strain>
    </source>
</reference>
<comment type="subcellular location">
    <subcellularLocation>
        <location evidence="1">Membrane</location>
        <topology evidence="1">Multi-pass membrane protein</topology>
    </subcellularLocation>
</comment>
<organism evidence="13 14">
    <name type="scientific">Clostridium chromiireducens</name>
    <dbReference type="NCBI Taxonomy" id="225345"/>
    <lineage>
        <taxon>Bacteria</taxon>
        <taxon>Bacillati</taxon>
        <taxon>Bacillota</taxon>
        <taxon>Clostridia</taxon>
        <taxon>Eubacteriales</taxon>
        <taxon>Clostridiaceae</taxon>
        <taxon>Clostridium</taxon>
    </lineage>
</organism>
<feature type="transmembrane region" description="Helical" evidence="12">
    <location>
        <begin position="132"/>
        <end position="153"/>
    </location>
</feature>
<dbReference type="PANTHER" id="PTHR14269">
    <property type="entry name" value="CDP-DIACYLGLYCEROL--GLYCEROL-3-PHOSPHATE 3-PHOSPHATIDYLTRANSFERASE-RELATED"/>
    <property type="match status" value="1"/>
</dbReference>
<keyword evidence="5 12" id="KW-0812">Transmembrane</keyword>